<feature type="transmembrane region" description="Helical" evidence="10">
    <location>
        <begin position="268"/>
        <end position="294"/>
    </location>
</feature>
<evidence type="ECO:0000256" key="3">
    <source>
        <dbReference type="ARBA" id="ARBA00022692"/>
    </source>
</evidence>
<evidence type="ECO:0000256" key="4">
    <source>
        <dbReference type="ARBA" id="ARBA00022968"/>
    </source>
</evidence>
<feature type="compositionally biased region" description="Low complexity" evidence="9">
    <location>
        <begin position="17"/>
        <end position="49"/>
    </location>
</feature>
<feature type="region of interest" description="Disordered" evidence="9">
    <location>
        <begin position="1"/>
        <end position="101"/>
    </location>
</feature>
<keyword evidence="3 10" id="KW-0812">Transmembrane</keyword>
<dbReference type="InterPro" id="IPR005629">
    <property type="entry name" value="Skn1/Kre6/Sbg1"/>
</dbReference>
<dbReference type="PANTHER" id="PTHR31361:SF1">
    <property type="entry name" value="BETA-GLUCAN SYNTHESIS-ASSOCIATED PROTEIN KRE6-RELATED"/>
    <property type="match status" value="1"/>
</dbReference>
<evidence type="ECO:0000256" key="1">
    <source>
        <dbReference type="ARBA" id="ARBA00004606"/>
    </source>
</evidence>
<comment type="caution">
    <text evidence="12">The sequence shown here is derived from an EMBL/GenBank/DDBJ whole genome shotgun (WGS) entry which is preliminary data.</text>
</comment>
<evidence type="ECO:0000259" key="11">
    <source>
        <dbReference type="PROSITE" id="PS51762"/>
    </source>
</evidence>
<dbReference type="OrthoDB" id="412647at2759"/>
<sequence length="768" mass="83359">MTRNIKPLADPLNLHAQVQQQKEQQQKQSPPRAGPSSSPARGAGATSGRAPPPTSHLRQRSIGTSPSMPNFPHNVQKSPSSLGGHAGARSPFDDTHAAASASVPDGLNGLGILGQPTPHRAALMQSNASMASLHDTEEGGVGRSQALAMRSERPEWIPTQQFLYSSASMGASMSSLLPPGARTPPSASVHSTPEPGALSPAMSHSSSRYDVMPSFEDFAYASSNQPEADDELHDPGPKLKVVGPDHRLIEPRSYRRSQGLLGISWNGLLNLAAIAILGLGLLFVFGGLPVYSWITALKMPTYGATGLGGVNASGQQSSWEQVPDIPAFRGLIDKDTPPAALTRTGLDGLNYNLVFSDEFNQDGRLFYEGMDPFWQAVDLHYWQTGNIEWYDPDNVYTENGHLVLELTKETKANSHGFGYLGGMLQSWNQFCFTGGYIEVSVSLPGSTDISGLWPAAWTMSNLGRAGYGGSLDANWPYSYDACDVGTMPNQTDPTTGLPKFGPEYGDKYHDFDLSWLQGQRFSRCTCPDETDHPGPKLPDGTWKGRGATEIDIFEATVIASEGIGEVSMSGQWAPFNPGYEYINSSSEYFEMYSDLCIANTYLGGATQQVTSGLCTTDSSSYDSTTNFVDYGFEYAPSDRNGWGTGEITWTMGGEKMWRITDKAMAANAAAGVSNRPVTGEPLYILLNLGMSENFGFVDLENLVFPSKMRVDYVRVYQPEGWQNIGCDPPDYPTADYIAKNPEYYYNPNITVLADAGRVMPRNNWTSPC</sequence>
<dbReference type="PROSITE" id="PS51762">
    <property type="entry name" value="GH16_2"/>
    <property type="match status" value="1"/>
</dbReference>
<name>A0A9P6W1H7_RHOMI</name>
<proteinExistence type="inferred from homology"/>
<evidence type="ECO:0000313" key="13">
    <source>
        <dbReference type="Proteomes" id="UP000777482"/>
    </source>
</evidence>
<comment type="similarity">
    <text evidence="2">Belongs to the SKN1/KRE6 family.</text>
</comment>
<evidence type="ECO:0000256" key="5">
    <source>
        <dbReference type="ARBA" id="ARBA00022989"/>
    </source>
</evidence>
<evidence type="ECO:0000256" key="9">
    <source>
        <dbReference type="SAM" id="MobiDB-lite"/>
    </source>
</evidence>
<gene>
    <name evidence="12" type="ORF">C6P46_003694</name>
</gene>
<evidence type="ECO:0000256" key="8">
    <source>
        <dbReference type="ARBA" id="ARBA00023316"/>
    </source>
</evidence>
<accession>A0A9P6W1H7</accession>
<protein>
    <recommendedName>
        <fullName evidence="11">GH16 domain-containing protein</fullName>
    </recommendedName>
</protein>
<evidence type="ECO:0000256" key="10">
    <source>
        <dbReference type="SAM" id="Phobius"/>
    </source>
</evidence>
<feature type="compositionally biased region" description="Polar residues" evidence="9">
    <location>
        <begin position="61"/>
        <end position="81"/>
    </location>
</feature>
<dbReference type="Pfam" id="PF03935">
    <property type="entry name" value="SKN1_KRE6_Sbg1"/>
    <property type="match status" value="1"/>
</dbReference>
<evidence type="ECO:0000256" key="6">
    <source>
        <dbReference type="ARBA" id="ARBA00023136"/>
    </source>
</evidence>
<evidence type="ECO:0000313" key="12">
    <source>
        <dbReference type="EMBL" id="KAG0661989.1"/>
    </source>
</evidence>
<keyword evidence="8" id="KW-0961">Cell wall biogenesis/degradation</keyword>
<dbReference type="AlphaFoldDB" id="A0A9P6W1H7"/>
<reference evidence="12 13" key="1">
    <citation type="submission" date="2020-11" db="EMBL/GenBank/DDBJ databases">
        <title>Kefir isolates.</title>
        <authorList>
            <person name="Marcisauskas S."/>
            <person name="Kim Y."/>
            <person name="Blasche S."/>
        </authorList>
    </citation>
    <scope>NUCLEOTIDE SEQUENCE [LARGE SCALE GENOMIC DNA]</scope>
    <source>
        <strain evidence="12 13">KR</strain>
    </source>
</reference>
<dbReference type="Gene3D" id="2.60.120.200">
    <property type="match status" value="2"/>
</dbReference>
<dbReference type="GO" id="GO:0005789">
    <property type="term" value="C:endoplasmic reticulum membrane"/>
    <property type="evidence" value="ECO:0007669"/>
    <property type="project" value="TreeGrafter"/>
</dbReference>
<feature type="domain" description="GH16" evidence="11">
    <location>
        <begin position="317"/>
        <end position="721"/>
    </location>
</feature>
<keyword evidence="7" id="KW-0325">Glycoprotein</keyword>
<comment type="subcellular location">
    <subcellularLocation>
        <location evidence="1">Membrane</location>
        <topology evidence="1">Single-pass type II membrane protein</topology>
    </subcellularLocation>
</comment>
<dbReference type="GO" id="GO:0005886">
    <property type="term" value="C:plasma membrane"/>
    <property type="evidence" value="ECO:0007669"/>
    <property type="project" value="TreeGrafter"/>
</dbReference>
<evidence type="ECO:0000256" key="7">
    <source>
        <dbReference type="ARBA" id="ARBA00023180"/>
    </source>
</evidence>
<dbReference type="Proteomes" id="UP000777482">
    <property type="component" value="Unassembled WGS sequence"/>
</dbReference>
<keyword evidence="4" id="KW-0735">Signal-anchor</keyword>
<dbReference type="InterPro" id="IPR013320">
    <property type="entry name" value="ConA-like_dom_sf"/>
</dbReference>
<dbReference type="PANTHER" id="PTHR31361">
    <property type="entry name" value="BETA-GLUCAN SYNTHESIS-ASSOCIATED PROTEIN KRE6-RELATED"/>
    <property type="match status" value="1"/>
</dbReference>
<dbReference type="GO" id="GO:0031505">
    <property type="term" value="P:fungal-type cell wall organization"/>
    <property type="evidence" value="ECO:0007669"/>
    <property type="project" value="TreeGrafter"/>
</dbReference>
<feature type="region of interest" description="Disordered" evidence="9">
    <location>
        <begin position="175"/>
        <end position="205"/>
    </location>
</feature>
<dbReference type="GO" id="GO:0006078">
    <property type="term" value="P:(1-&gt;6)-beta-D-glucan biosynthetic process"/>
    <property type="evidence" value="ECO:0007669"/>
    <property type="project" value="TreeGrafter"/>
</dbReference>
<keyword evidence="13" id="KW-1185">Reference proteome</keyword>
<dbReference type="InterPro" id="IPR000757">
    <property type="entry name" value="Beta-glucanase-like"/>
</dbReference>
<dbReference type="EMBL" id="PUHQ01000030">
    <property type="protein sequence ID" value="KAG0661989.1"/>
    <property type="molecule type" value="Genomic_DNA"/>
</dbReference>
<keyword evidence="6 10" id="KW-0472">Membrane</keyword>
<evidence type="ECO:0000256" key="2">
    <source>
        <dbReference type="ARBA" id="ARBA00010962"/>
    </source>
</evidence>
<organism evidence="12 13">
    <name type="scientific">Rhodotorula mucilaginosa</name>
    <name type="common">Yeast</name>
    <name type="synonym">Rhodotorula rubra</name>
    <dbReference type="NCBI Taxonomy" id="5537"/>
    <lineage>
        <taxon>Eukaryota</taxon>
        <taxon>Fungi</taxon>
        <taxon>Dikarya</taxon>
        <taxon>Basidiomycota</taxon>
        <taxon>Pucciniomycotina</taxon>
        <taxon>Microbotryomycetes</taxon>
        <taxon>Sporidiobolales</taxon>
        <taxon>Sporidiobolaceae</taxon>
        <taxon>Rhodotorula</taxon>
    </lineage>
</organism>
<dbReference type="SUPFAM" id="SSF49899">
    <property type="entry name" value="Concanavalin A-like lectins/glucanases"/>
    <property type="match status" value="1"/>
</dbReference>
<dbReference type="GO" id="GO:0015926">
    <property type="term" value="F:glucosidase activity"/>
    <property type="evidence" value="ECO:0007669"/>
    <property type="project" value="TreeGrafter"/>
</dbReference>
<keyword evidence="5 10" id="KW-1133">Transmembrane helix</keyword>